<feature type="region of interest" description="Disordered" evidence="11">
    <location>
        <begin position="366"/>
        <end position="389"/>
    </location>
</feature>
<keyword evidence="4 10" id="KW-0862">Zinc</keyword>
<evidence type="ECO:0000256" key="8">
    <source>
        <dbReference type="ARBA" id="ARBA00023170"/>
    </source>
</evidence>
<keyword evidence="2 10" id="KW-0479">Metal-binding</keyword>
<dbReference type="InterPro" id="IPR001723">
    <property type="entry name" value="Nuclear_hrmn_rcpt"/>
</dbReference>
<keyword evidence="9 10" id="KW-0539">Nucleus</keyword>
<accession>A0ABN7AB26</accession>
<dbReference type="PROSITE" id="PS00031">
    <property type="entry name" value="NUCLEAR_REC_DBD_1"/>
    <property type="match status" value="1"/>
</dbReference>
<dbReference type="PROSITE" id="PS51843">
    <property type="entry name" value="NR_LBD"/>
    <property type="match status" value="1"/>
</dbReference>
<keyword evidence="3 10" id="KW-0863">Zinc-finger</keyword>
<proteinExistence type="inferred from homology"/>
<keyword evidence="15" id="KW-1185">Reference proteome</keyword>
<dbReference type="Gene3D" id="3.30.50.10">
    <property type="entry name" value="Erythroid Transcription Factor GATA-1, subunit A"/>
    <property type="match status" value="1"/>
</dbReference>
<evidence type="ECO:0000313" key="15">
    <source>
        <dbReference type="Proteomes" id="UP001307889"/>
    </source>
</evidence>
<dbReference type="Pfam" id="PF00104">
    <property type="entry name" value="Hormone_recep"/>
    <property type="match status" value="1"/>
</dbReference>
<dbReference type="SUPFAM" id="SSF57716">
    <property type="entry name" value="Glucocorticoid receptor-like (DNA-binding domain)"/>
    <property type="match status" value="1"/>
</dbReference>
<evidence type="ECO:0000256" key="3">
    <source>
        <dbReference type="ARBA" id="ARBA00022771"/>
    </source>
</evidence>
<evidence type="ECO:0000256" key="4">
    <source>
        <dbReference type="ARBA" id="ARBA00022833"/>
    </source>
</evidence>
<gene>
    <name evidence="14" type="ORF">NTJ_02322</name>
</gene>
<keyword evidence="6 10" id="KW-0238">DNA-binding</keyword>
<organism evidence="14 15">
    <name type="scientific">Nesidiocoris tenuis</name>
    <dbReference type="NCBI Taxonomy" id="355587"/>
    <lineage>
        <taxon>Eukaryota</taxon>
        <taxon>Metazoa</taxon>
        <taxon>Ecdysozoa</taxon>
        <taxon>Arthropoda</taxon>
        <taxon>Hexapoda</taxon>
        <taxon>Insecta</taxon>
        <taxon>Pterygota</taxon>
        <taxon>Neoptera</taxon>
        <taxon>Paraneoptera</taxon>
        <taxon>Hemiptera</taxon>
        <taxon>Heteroptera</taxon>
        <taxon>Panheteroptera</taxon>
        <taxon>Cimicomorpha</taxon>
        <taxon>Miridae</taxon>
        <taxon>Dicyphina</taxon>
        <taxon>Nesidiocoris</taxon>
    </lineage>
</organism>
<dbReference type="PRINTS" id="PR00398">
    <property type="entry name" value="STRDHORMONER"/>
</dbReference>
<reference evidence="14 15" key="1">
    <citation type="submission" date="2023-09" db="EMBL/GenBank/DDBJ databases">
        <title>Nesidiocoris tenuis whole genome shotgun sequence.</title>
        <authorList>
            <person name="Shibata T."/>
            <person name="Shimoda M."/>
            <person name="Kobayashi T."/>
            <person name="Uehara T."/>
        </authorList>
    </citation>
    <scope>NUCLEOTIDE SEQUENCE [LARGE SCALE GENOMIC DNA]</scope>
    <source>
        <strain evidence="14 15">Japan</strain>
    </source>
</reference>
<evidence type="ECO:0000313" key="14">
    <source>
        <dbReference type="EMBL" id="BES89515.1"/>
    </source>
</evidence>
<protein>
    <submittedName>
        <fullName evidence="14">Steroid hormone receptor activity</fullName>
    </submittedName>
</protein>
<dbReference type="InterPro" id="IPR003070">
    <property type="entry name" value="NR4A1-3"/>
</dbReference>
<dbReference type="Proteomes" id="UP001307889">
    <property type="component" value="Chromosome 1"/>
</dbReference>
<feature type="region of interest" description="Disordered" evidence="11">
    <location>
        <begin position="1"/>
        <end position="39"/>
    </location>
</feature>
<evidence type="ECO:0000259" key="12">
    <source>
        <dbReference type="PROSITE" id="PS51030"/>
    </source>
</evidence>
<dbReference type="InterPro" id="IPR001628">
    <property type="entry name" value="Znf_hrmn_rcpt"/>
</dbReference>
<feature type="compositionally biased region" description="Polar residues" evidence="11">
    <location>
        <begin position="244"/>
        <end position="255"/>
    </location>
</feature>
<feature type="domain" description="NR LBD" evidence="13">
    <location>
        <begin position="388"/>
        <end position="623"/>
    </location>
</feature>
<dbReference type="SMART" id="SM00399">
    <property type="entry name" value="ZnF_C4"/>
    <property type="match status" value="1"/>
</dbReference>
<sequence length="626" mass="68764">MITTVYNGPAEGESDALTGRSSGSSPRQPSPSMLLLQTQNSLGSSSFAELLSAPYPEEVNASLPDDLDPFHDVVTPPPPPPHTTWWIKTESAAGPHPPVPPEQSTLPSFQETYASLGFKMEDECYVGGGYHHPEAAHSPTAAHYTAEHHYAAAPNAHQGHPQSYNNCYHHGGYYQPPQSAHSPQQLPPHPAYHATAATAAAAPPPPQLGAHHHDSYSLPHFPSGAELSVNTGLGPRQRRASLPLQRSESTSSSDSPKLRQGATPPCPSASVSSSASSSPTERTSAVSPSQLCAVCGDTAACQHYGVRTCEGCKGFFKRTVQKGSKYVCLAEKSCPVDKRRRNRCQFCRFQKCLSVGMVKEVVRTDSLKGRRGRLPSKPKSPQESPPSPPVSLITALVRAHVDTSPDLSNLDYSQYREQKDEGVAVSEAEKTQQFYNLLTSCIEVIVHFVEKIPGFSELCKDDQDLLFQSASLELFVLRLAYRTRVADTKLTFCNGVVFSRTQCQRSLGDWLHAILEFCQSLHFMEIDISSFACLCALTVITERHGLREPHKVEQLQMKIIGSLRDHVTYNAEAQRKSHYFSRLLGKLPELRSLSVQGLQRIFYLKLEDLVPAPPLIENMFMASLPF</sequence>
<dbReference type="Gene3D" id="1.10.565.10">
    <property type="entry name" value="Retinoid X Receptor"/>
    <property type="match status" value="1"/>
</dbReference>
<dbReference type="PRINTS" id="PR00047">
    <property type="entry name" value="STROIDFINGER"/>
</dbReference>
<feature type="domain" description="Nuclear receptor" evidence="12">
    <location>
        <begin position="289"/>
        <end position="364"/>
    </location>
</feature>
<feature type="region of interest" description="Disordered" evidence="11">
    <location>
        <begin position="195"/>
        <end position="283"/>
    </location>
</feature>
<dbReference type="PRINTS" id="PR01284">
    <property type="entry name" value="NUCLEARECPTR"/>
</dbReference>
<dbReference type="EMBL" id="AP028909">
    <property type="protein sequence ID" value="BES89515.1"/>
    <property type="molecule type" value="Genomic_DNA"/>
</dbReference>
<dbReference type="Pfam" id="PF00105">
    <property type="entry name" value="zf-C4"/>
    <property type="match status" value="1"/>
</dbReference>
<evidence type="ECO:0000256" key="10">
    <source>
        <dbReference type="RuleBase" id="RU004334"/>
    </source>
</evidence>
<dbReference type="CDD" id="cd06969">
    <property type="entry name" value="NR_DBD_NGFI-B"/>
    <property type="match status" value="1"/>
</dbReference>
<dbReference type="PANTHER" id="PTHR24085">
    <property type="entry name" value="NUCLEAR HORMONE RECEPTOR"/>
    <property type="match status" value="1"/>
</dbReference>
<dbReference type="InterPro" id="IPR013088">
    <property type="entry name" value="Znf_NHR/GATA"/>
</dbReference>
<dbReference type="InterPro" id="IPR000536">
    <property type="entry name" value="Nucl_hrmn_rcpt_lig-bd"/>
</dbReference>
<comment type="subcellular location">
    <subcellularLocation>
        <location evidence="1 10">Nucleus</location>
    </subcellularLocation>
</comment>
<dbReference type="SMART" id="SM00430">
    <property type="entry name" value="HOLI"/>
    <property type="match status" value="1"/>
</dbReference>
<dbReference type="CDD" id="cd07072">
    <property type="entry name" value="NR_LBD_DHR38_like"/>
    <property type="match status" value="1"/>
</dbReference>
<dbReference type="SUPFAM" id="SSF48508">
    <property type="entry name" value="Nuclear receptor ligand-binding domain"/>
    <property type="match status" value="1"/>
</dbReference>
<evidence type="ECO:0000256" key="7">
    <source>
        <dbReference type="ARBA" id="ARBA00023163"/>
    </source>
</evidence>
<feature type="compositionally biased region" description="Low complexity" evidence="11">
    <location>
        <begin position="19"/>
        <end position="32"/>
    </location>
</feature>
<evidence type="ECO:0000256" key="6">
    <source>
        <dbReference type="ARBA" id="ARBA00023125"/>
    </source>
</evidence>
<feature type="compositionally biased region" description="Low complexity" evidence="11">
    <location>
        <begin position="268"/>
        <end position="283"/>
    </location>
</feature>
<evidence type="ECO:0000256" key="2">
    <source>
        <dbReference type="ARBA" id="ARBA00022723"/>
    </source>
</evidence>
<dbReference type="PANTHER" id="PTHR24085:SF4">
    <property type="entry name" value="NUCLEAR HORMONE RECEPTOR HR38-RELATED"/>
    <property type="match status" value="1"/>
</dbReference>
<evidence type="ECO:0000256" key="11">
    <source>
        <dbReference type="SAM" id="MobiDB-lite"/>
    </source>
</evidence>
<dbReference type="PROSITE" id="PS51030">
    <property type="entry name" value="NUCLEAR_REC_DBD_2"/>
    <property type="match status" value="1"/>
</dbReference>
<keyword evidence="8 10" id="KW-0675">Receptor</keyword>
<keyword evidence="5 10" id="KW-0805">Transcription regulation</keyword>
<evidence type="ECO:0000259" key="13">
    <source>
        <dbReference type="PROSITE" id="PS51843"/>
    </source>
</evidence>
<name>A0ABN7AB26_9HEMI</name>
<evidence type="ECO:0000256" key="1">
    <source>
        <dbReference type="ARBA" id="ARBA00004123"/>
    </source>
</evidence>
<evidence type="ECO:0000256" key="5">
    <source>
        <dbReference type="ARBA" id="ARBA00023015"/>
    </source>
</evidence>
<keyword evidence="7 10" id="KW-0804">Transcription</keyword>
<dbReference type="InterPro" id="IPR035500">
    <property type="entry name" value="NHR-like_dom_sf"/>
</dbReference>
<comment type="similarity">
    <text evidence="10">Belongs to the nuclear hormone receptor family.</text>
</comment>
<evidence type="ECO:0000256" key="9">
    <source>
        <dbReference type="ARBA" id="ARBA00023242"/>
    </source>
</evidence>